<dbReference type="InterPro" id="IPR008927">
    <property type="entry name" value="6-PGluconate_DH-like_C_sf"/>
</dbReference>
<protein>
    <submittedName>
        <fullName evidence="3">Prephenate dehydrogenase/arogenate dehydrogenase family protein</fullName>
    </submittedName>
</protein>
<dbReference type="AlphaFoldDB" id="A0A851GBN7"/>
<dbReference type="PANTHER" id="PTHR21363">
    <property type="entry name" value="PREPHENATE DEHYDROGENASE"/>
    <property type="match status" value="1"/>
</dbReference>
<dbReference type="InterPro" id="IPR046825">
    <property type="entry name" value="PDH_C"/>
</dbReference>
<dbReference type="RefSeq" id="WP_178930887.1">
    <property type="nucleotide sequence ID" value="NZ_JACBAZ010000001.1"/>
</dbReference>
<dbReference type="InterPro" id="IPR050812">
    <property type="entry name" value="Preph/Arog_dehydrog"/>
</dbReference>
<keyword evidence="4" id="KW-1185">Reference proteome</keyword>
<dbReference type="SUPFAM" id="SSF51735">
    <property type="entry name" value="NAD(P)-binding Rossmann-fold domains"/>
    <property type="match status" value="1"/>
</dbReference>
<dbReference type="GO" id="GO:0006571">
    <property type="term" value="P:tyrosine biosynthetic process"/>
    <property type="evidence" value="ECO:0007669"/>
    <property type="project" value="InterPro"/>
</dbReference>
<dbReference type="EMBL" id="JACBAZ010000001">
    <property type="protein sequence ID" value="NWK54352.1"/>
    <property type="molecule type" value="Genomic_DNA"/>
</dbReference>
<gene>
    <name evidence="3" type="ORF">HW115_01925</name>
</gene>
<keyword evidence="1" id="KW-0560">Oxidoreductase</keyword>
<dbReference type="InterPro" id="IPR003099">
    <property type="entry name" value="Prephen_DH"/>
</dbReference>
<dbReference type="Gene3D" id="1.10.3660.10">
    <property type="entry name" value="6-phosphogluconate dehydrogenase C-terminal like domain"/>
    <property type="match status" value="1"/>
</dbReference>
<dbReference type="PANTHER" id="PTHR21363:SF0">
    <property type="entry name" value="PREPHENATE DEHYDROGENASE [NADP(+)]"/>
    <property type="match status" value="1"/>
</dbReference>
<evidence type="ECO:0000259" key="2">
    <source>
        <dbReference type="PROSITE" id="PS51176"/>
    </source>
</evidence>
<accession>A0A851GBN7</accession>
<dbReference type="Gene3D" id="3.40.50.720">
    <property type="entry name" value="NAD(P)-binding Rossmann-like Domain"/>
    <property type="match status" value="1"/>
</dbReference>
<sequence>MKKIAVLGSGLLGGSMALAGQKRLPDTEVYLWGRRQASVDEAASMGIQHATTSLTEAVKGADLLILSTPVGAMLQILETVSRDVSLKGMIITDVGSVKLTPRETLDALVRRCEAKYIGSHPMAGSEQTGVLAARESLFDGAACVMTNDFGHDEADVDALKDFWLVLGCRCYLTSSEDHDAVMARISHLPHLLASVGAMVGLKDPDYGKFAGNGMRDTTRVASGHPGMWAEIMLRNRESLKAPIEESIEHLREMLALLEQSSEEAVTSFLQQAKDLRDQLPPKKEQ</sequence>
<reference evidence="3 4" key="1">
    <citation type="submission" date="2020-07" db="EMBL/GenBank/DDBJ databases">
        <title>Roseicoccus Jingziensis gen. nov., sp. nov., isolated from coastal seawater.</title>
        <authorList>
            <person name="Feng X."/>
        </authorList>
    </citation>
    <scope>NUCLEOTIDE SEQUENCE [LARGE SCALE GENOMIC DNA]</scope>
    <source>
        <strain evidence="3 4">N1E253</strain>
    </source>
</reference>
<evidence type="ECO:0000313" key="4">
    <source>
        <dbReference type="Proteomes" id="UP000557872"/>
    </source>
</evidence>
<proteinExistence type="predicted"/>
<name>A0A851GBN7_9BACT</name>
<organism evidence="3 4">
    <name type="scientific">Oceaniferula marina</name>
    <dbReference type="NCBI Taxonomy" id="2748318"/>
    <lineage>
        <taxon>Bacteria</taxon>
        <taxon>Pseudomonadati</taxon>
        <taxon>Verrucomicrobiota</taxon>
        <taxon>Verrucomicrobiia</taxon>
        <taxon>Verrucomicrobiales</taxon>
        <taxon>Verrucomicrobiaceae</taxon>
        <taxon>Oceaniferula</taxon>
    </lineage>
</organism>
<evidence type="ECO:0000256" key="1">
    <source>
        <dbReference type="ARBA" id="ARBA00023002"/>
    </source>
</evidence>
<dbReference type="PROSITE" id="PS51176">
    <property type="entry name" value="PDH_ADH"/>
    <property type="match status" value="1"/>
</dbReference>
<dbReference type="InterPro" id="IPR036291">
    <property type="entry name" value="NAD(P)-bd_dom_sf"/>
</dbReference>
<evidence type="ECO:0000313" key="3">
    <source>
        <dbReference type="EMBL" id="NWK54352.1"/>
    </source>
</evidence>
<dbReference type="GO" id="GO:0004665">
    <property type="term" value="F:prephenate dehydrogenase (NADP+) activity"/>
    <property type="evidence" value="ECO:0007669"/>
    <property type="project" value="InterPro"/>
</dbReference>
<dbReference type="InterPro" id="IPR046826">
    <property type="entry name" value="PDH_N"/>
</dbReference>
<dbReference type="Proteomes" id="UP000557872">
    <property type="component" value="Unassembled WGS sequence"/>
</dbReference>
<dbReference type="GO" id="GO:0008977">
    <property type="term" value="F:prephenate dehydrogenase (NAD+) activity"/>
    <property type="evidence" value="ECO:0007669"/>
    <property type="project" value="InterPro"/>
</dbReference>
<dbReference type="Pfam" id="PF20463">
    <property type="entry name" value="PDH_C"/>
    <property type="match status" value="1"/>
</dbReference>
<feature type="domain" description="Prephenate/arogenate dehydrogenase" evidence="2">
    <location>
        <begin position="2"/>
        <end position="285"/>
    </location>
</feature>
<dbReference type="SUPFAM" id="SSF48179">
    <property type="entry name" value="6-phosphogluconate dehydrogenase C-terminal domain-like"/>
    <property type="match status" value="1"/>
</dbReference>
<comment type="caution">
    <text evidence="3">The sequence shown here is derived from an EMBL/GenBank/DDBJ whole genome shotgun (WGS) entry which is preliminary data.</text>
</comment>
<dbReference type="Pfam" id="PF02153">
    <property type="entry name" value="PDH_N"/>
    <property type="match status" value="1"/>
</dbReference>
<dbReference type="GO" id="GO:0070403">
    <property type="term" value="F:NAD+ binding"/>
    <property type="evidence" value="ECO:0007669"/>
    <property type="project" value="InterPro"/>
</dbReference>